<evidence type="ECO:0000313" key="8">
    <source>
        <dbReference type="EMBL" id="SIT06811.1"/>
    </source>
</evidence>
<keyword evidence="4 6" id="KW-0520">NAD</keyword>
<comment type="cofactor">
    <cofactor evidence="6">
        <name>FMN</name>
        <dbReference type="ChEBI" id="CHEBI:58210"/>
    </cofactor>
    <text evidence="6">Binds 1 FMN per subunit.</text>
</comment>
<evidence type="ECO:0000256" key="3">
    <source>
        <dbReference type="ARBA" id="ARBA00023002"/>
    </source>
</evidence>
<comment type="catalytic activity">
    <reaction evidence="6">
        <text>2 a quinone + NADH + H(+) = 2 a 1,4-benzosemiquinone + NAD(+)</text>
        <dbReference type="Rhea" id="RHEA:65952"/>
        <dbReference type="ChEBI" id="CHEBI:15378"/>
        <dbReference type="ChEBI" id="CHEBI:57540"/>
        <dbReference type="ChEBI" id="CHEBI:57945"/>
        <dbReference type="ChEBI" id="CHEBI:132124"/>
        <dbReference type="ChEBI" id="CHEBI:134225"/>
    </reaction>
</comment>
<dbReference type="EC" id="1.7.1.17" evidence="6"/>
<dbReference type="PANTHER" id="PTHR43741">
    <property type="entry name" value="FMN-DEPENDENT NADH-AZOREDUCTASE 1"/>
    <property type="match status" value="1"/>
</dbReference>
<evidence type="ECO:0000256" key="1">
    <source>
        <dbReference type="ARBA" id="ARBA00022630"/>
    </source>
</evidence>
<keyword evidence="2 6" id="KW-0288">FMN</keyword>
<proteinExistence type="inferred from homology"/>
<accession>A0A173MK09</accession>
<evidence type="ECO:0000256" key="6">
    <source>
        <dbReference type="HAMAP-Rule" id="MF_01216"/>
    </source>
</evidence>
<comment type="catalytic activity">
    <reaction evidence="5">
        <text>N,N-dimethyl-1,4-phenylenediamine + anthranilate + 2 NAD(+) = 2-(4-dimethylaminophenyl)diazenylbenzoate + 2 NADH + 2 H(+)</text>
        <dbReference type="Rhea" id="RHEA:55872"/>
        <dbReference type="ChEBI" id="CHEBI:15378"/>
        <dbReference type="ChEBI" id="CHEBI:15783"/>
        <dbReference type="ChEBI" id="CHEBI:16567"/>
        <dbReference type="ChEBI" id="CHEBI:57540"/>
        <dbReference type="ChEBI" id="CHEBI:57945"/>
        <dbReference type="ChEBI" id="CHEBI:71579"/>
        <dbReference type="EC" id="1.7.1.17"/>
    </reaction>
    <physiologicalReaction direction="right-to-left" evidence="5">
        <dbReference type="Rhea" id="RHEA:55874"/>
    </physiologicalReaction>
</comment>
<gene>
    <name evidence="6" type="primary">azoR</name>
    <name evidence="8" type="ORF">SAMN05421788_103279</name>
</gene>
<dbReference type="OrthoDB" id="9805013at2"/>
<keyword evidence="9" id="KW-1185">Reference proteome</keyword>
<dbReference type="PANTHER" id="PTHR43741:SF4">
    <property type="entry name" value="FMN-DEPENDENT NADH:QUINONE OXIDOREDUCTASE"/>
    <property type="match status" value="1"/>
</dbReference>
<name>A0A173MK09_9BACT</name>
<evidence type="ECO:0000256" key="5">
    <source>
        <dbReference type="ARBA" id="ARBA00048542"/>
    </source>
</evidence>
<evidence type="ECO:0000256" key="2">
    <source>
        <dbReference type="ARBA" id="ARBA00022643"/>
    </source>
</evidence>
<dbReference type="EMBL" id="FTOR01000003">
    <property type="protein sequence ID" value="SIT06811.1"/>
    <property type="molecule type" value="Genomic_DNA"/>
</dbReference>
<dbReference type="InterPro" id="IPR003680">
    <property type="entry name" value="Flavodoxin_fold"/>
</dbReference>
<reference evidence="9" key="1">
    <citation type="submission" date="2017-01" db="EMBL/GenBank/DDBJ databases">
        <authorList>
            <person name="Varghese N."/>
            <person name="Submissions S."/>
        </authorList>
    </citation>
    <scope>NUCLEOTIDE SEQUENCE [LARGE SCALE GENOMIC DNA]</scope>
    <source>
        <strain evidence="9">DSM 21054</strain>
    </source>
</reference>
<organism evidence="8 9">
    <name type="scientific">Filimonas lacunae</name>
    <dbReference type="NCBI Taxonomy" id="477680"/>
    <lineage>
        <taxon>Bacteria</taxon>
        <taxon>Pseudomonadati</taxon>
        <taxon>Bacteroidota</taxon>
        <taxon>Chitinophagia</taxon>
        <taxon>Chitinophagales</taxon>
        <taxon>Chitinophagaceae</taxon>
        <taxon>Filimonas</taxon>
    </lineage>
</organism>
<feature type="binding site" evidence="6">
    <location>
        <position position="9"/>
    </location>
    <ligand>
        <name>FMN</name>
        <dbReference type="ChEBI" id="CHEBI:58210"/>
    </ligand>
</feature>
<evidence type="ECO:0000259" key="7">
    <source>
        <dbReference type="Pfam" id="PF02525"/>
    </source>
</evidence>
<comment type="caution">
    <text evidence="6">Lacks conserved residue(s) required for the propagation of feature annotation.</text>
</comment>
<feature type="binding site" evidence="6">
    <location>
        <begin position="95"/>
        <end position="98"/>
    </location>
    <ligand>
        <name>FMN</name>
        <dbReference type="ChEBI" id="CHEBI:58210"/>
    </ligand>
</feature>
<feature type="domain" description="Flavodoxin-like fold" evidence="7">
    <location>
        <begin position="1"/>
        <end position="195"/>
    </location>
</feature>
<dbReference type="Proteomes" id="UP000186917">
    <property type="component" value="Unassembled WGS sequence"/>
</dbReference>
<comment type="subunit">
    <text evidence="6">Homodimer.</text>
</comment>
<dbReference type="AlphaFoldDB" id="A0A173MK09"/>
<dbReference type="Pfam" id="PF02525">
    <property type="entry name" value="Flavodoxin_2"/>
    <property type="match status" value="1"/>
</dbReference>
<dbReference type="InterPro" id="IPR050104">
    <property type="entry name" value="FMN-dep_NADH:Q_OxRdtase_AzoR1"/>
</dbReference>
<protein>
    <recommendedName>
        <fullName evidence="6">FMN dependent NADH:quinone oxidoreductase</fullName>
        <ecNumber evidence="6">1.6.5.-</ecNumber>
    </recommendedName>
    <alternativeName>
        <fullName evidence="6">Azo-dye reductase</fullName>
    </alternativeName>
    <alternativeName>
        <fullName evidence="6">FMN-dependent NADH-azo compound oxidoreductase</fullName>
    </alternativeName>
    <alternativeName>
        <fullName evidence="6">FMN-dependent NADH-azoreductase</fullName>
        <ecNumber evidence="6">1.7.1.17</ecNumber>
    </alternativeName>
</protein>
<dbReference type="SUPFAM" id="SSF52218">
    <property type="entry name" value="Flavoproteins"/>
    <property type="match status" value="1"/>
</dbReference>
<dbReference type="GO" id="GO:0010181">
    <property type="term" value="F:FMN binding"/>
    <property type="evidence" value="ECO:0007669"/>
    <property type="project" value="UniProtKB-UniRule"/>
</dbReference>
<comment type="function">
    <text evidence="6">Also exhibits azoreductase activity. Catalyzes the reductive cleavage of the azo bond in aromatic azo compounds to the corresponding amines.</text>
</comment>
<evidence type="ECO:0000313" key="9">
    <source>
        <dbReference type="Proteomes" id="UP000186917"/>
    </source>
</evidence>
<dbReference type="HAMAP" id="MF_01216">
    <property type="entry name" value="Azoreductase_type1"/>
    <property type="match status" value="1"/>
</dbReference>
<dbReference type="GO" id="GO:0016655">
    <property type="term" value="F:oxidoreductase activity, acting on NAD(P)H, quinone or similar compound as acceptor"/>
    <property type="evidence" value="ECO:0007669"/>
    <property type="project" value="InterPro"/>
</dbReference>
<feature type="binding site" evidence="6">
    <location>
        <begin position="15"/>
        <end position="17"/>
    </location>
    <ligand>
        <name>FMN</name>
        <dbReference type="ChEBI" id="CHEBI:58210"/>
    </ligand>
</feature>
<dbReference type="InterPro" id="IPR029039">
    <property type="entry name" value="Flavoprotein-like_sf"/>
</dbReference>
<comment type="similarity">
    <text evidence="6">Belongs to the azoreductase type 1 family.</text>
</comment>
<keyword evidence="3 6" id="KW-0560">Oxidoreductase</keyword>
<dbReference type="InterPro" id="IPR023048">
    <property type="entry name" value="NADH:quinone_OxRdtase_FMN_depd"/>
</dbReference>
<evidence type="ECO:0000256" key="4">
    <source>
        <dbReference type="ARBA" id="ARBA00023027"/>
    </source>
</evidence>
<dbReference type="GO" id="GO:0016652">
    <property type="term" value="F:oxidoreductase activity, acting on NAD(P)H as acceptor"/>
    <property type="evidence" value="ECO:0007669"/>
    <property type="project" value="UniProtKB-UniRule"/>
</dbReference>
<keyword evidence="1 6" id="KW-0285">Flavoprotein</keyword>
<sequence>MKILHLISSPRGADSVSIQLGNAIVEKLQAAYPDSTVTTRDLTIHPFPYLEEAHLQSFFTTPEQRTPALEAAVKHSDEAIAQLKTVDIIVIGAPMYNFTIPSTLKSWIDHIARAGETFSYSEKGPEGLIKGKKVYLAIAEGAIYSEGPMKAYDFVEPYLRAVLGFMGMTEVIAVRAEGVKIPTVQEKALEKAIASIPV</sequence>
<dbReference type="EC" id="1.6.5.-" evidence="6"/>
<dbReference type="RefSeq" id="WP_076379071.1">
    <property type="nucleotide sequence ID" value="NZ_FTOR01000003.1"/>
</dbReference>
<dbReference type="GO" id="GO:0009055">
    <property type="term" value="F:electron transfer activity"/>
    <property type="evidence" value="ECO:0007669"/>
    <property type="project" value="UniProtKB-UniRule"/>
</dbReference>
<dbReference type="Gene3D" id="3.40.50.360">
    <property type="match status" value="1"/>
</dbReference>
<dbReference type="KEGG" id="fln:FLA_3966"/>
<comment type="function">
    <text evidence="6">Quinone reductase that provides resistance to thiol-specific stress caused by electrophilic quinones.</text>
</comment>